<reference evidence="4 5" key="1">
    <citation type="journal article" date="2019" name="Int. J. Syst. Evol. Microbiol.">
        <title>The Global Catalogue of Microorganisms (GCM) 10K type strain sequencing project: providing services to taxonomists for standard genome sequencing and annotation.</title>
        <authorList>
            <consortium name="The Broad Institute Genomics Platform"/>
            <consortium name="The Broad Institute Genome Sequencing Center for Infectious Disease"/>
            <person name="Wu L."/>
            <person name="Ma J."/>
        </authorList>
    </citation>
    <scope>NUCLEOTIDE SEQUENCE [LARGE SCALE GENOMIC DNA]</scope>
    <source>
        <strain evidence="4 5">JCM 4531</strain>
    </source>
</reference>
<dbReference type="RefSeq" id="WP_259332937.1">
    <property type="nucleotide sequence ID" value="NZ_BAAASK010000044.1"/>
</dbReference>
<dbReference type="PANTHER" id="PTHR35526">
    <property type="entry name" value="ANTI-SIGMA-F FACTOR RSBW-RELATED"/>
    <property type="match status" value="1"/>
</dbReference>
<feature type="domain" description="Histidine kinase/HSP90-like ATPase" evidence="3">
    <location>
        <begin position="46"/>
        <end position="139"/>
    </location>
</feature>
<keyword evidence="1" id="KW-0418">Kinase</keyword>
<feature type="region of interest" description="Disordered" evidence="2">
    <location>
        <begin position="1"/>
        <end position="21"/>
    </location>
</feature>
<dbReference type="Proteomes" id="UP001499989">
    <property type="component" value="Unassembled WGS sequence"/>
</dbReference>
<dbReference type="EMBL" id="BAAASK010000044">
    <property type="protein sequence ID" value="GAA2703753.1"/>
    <property type="molecule type" value="Genomic_DNA"/>
</dbReference>
<dbReference type="Gene3D" id="3.30.565.10">
    <property type="entry name" value="Histidine kinase-like ATPase, C-terminal domain"/>
    <property type="match status" value="1"/>
</dbReference>
<keyword evidence="5" id="KW-1185">Reference proteome</keyword>
<evidence type="ECO:0000259" key="3">
    <source>
        <dbReference type="Pfam" id="PF13581"/>
    </source>
</evidence>
<proteinExistence type="predicted"/>
<evidence type="ECO:0000313" key="5">
    <source>
        <dbReference type="Proteomes" id="UP001499989"/>
    </source>
</evidence>
<comment type="caution">
    <text evidence="4">The sequence shown here is derived from an EMBL/GenBank/DDBJ whole genome shotgun (WGS) entry which is preliminary data.</text>
</comment>
<evidence type="ECO:0000313" key="4">
    <source>
        <dbReference type="EMBL" id="GAA2703753.1"/>
    </source>
</evidence>
<evidence type="ECO:0000256" key="1">
    <source>
        <dbReference type="ARBA" id="ARBA00022527"/>
    </source>
</evidence>
<keyword evidence="1" id="KW-0808">Transferase</keyword>
<dbReference type="InterPro" id="IPR003594">
    <property type="entry name" value="HATPase_dom"/>
</dbReference>
<dbReference type="InterPro" id="IPR036890">
    <property type="entry name" value="HATPase_C_sf"/>
</dbReference>
<dbReference type="CDD" id="cd16936">
    <property type="entry name" value="HATPase_RsbW-like"/>
    <property type="match status" value="1"/>
</dbReference>
<dbReference type="Pfam" id="PF13581">
    <property type="entry name" value="HATPase_c_2"/>
    <property type="match status" value="1"/>
</dbReference>
<dbReference type="SUPFAM" id="SSF55874">
    <property type="entry name" value="ATPase domain of HSP90 chaperone/DNA topoisomerase II/histidine kinase"/>
    <property type="match status" value="1"/>
</dbReference>
<dbReference type="InterPro" id="IPR050267">
    <property type="entry name" value="Anti-sigma-factor_SerPK"/>
</dbReference>
<protein>
    <recommendedName>
        <fullName evidence="3">Histidine kinase/HSP90-like ATPase domain-containing protein</fullName>
    </recommendedName>
</protein>
<dbReference type="PANTHER" id="PTHR35526:SF3">
    <property type="entry name" value="ANTI-SIGMA-F FACTOR RSBW"/>
    <property type="match status" value="1"/>
</dbReference>
<feature type="compositionally biased region" description="Low complexity" evidence="2">
    <location>
        <begin position="8"/>
        <end position="20"/>
    </location>
</feature>
<accession>A0ABN3THE8</accession>
<gene>
    <name evidence="4" type="ORF">GCM10010310_76580</name>
</gene>
<organism evidence="4 5">
    <name type="scientific">Streptomyces violaceolatus</name>
    <dbReference type="NCBI Taxonomy" id="67378"/>
    <lineage>
        <taxon>Bacteria</taxon>
        <taxon>Bacillati</taxon>
        <taxon>Actinomycetota</taxon>
        <taxon>Actinomycetes</taxon>
        <taxon>Kitasatosporales</taxon>
        <taxon>Streptomycetaceae</taxon>
        <taxon>Streptomyces</taxon>
        <taxon>Streptomyces violaceoruber group</taxon>
    </lineage>
</organism>
<evidence type="ECO:0000256" key="2">
    <source>
        <dbReference type="SAM" id="MobiDB-lite"/>
    </source>
</evidence>
<keyword evidence="1" id="KW-0723">Serine/threonine-protein kinase</keyword>
<sequence length="168" mass="17766">MSLKSAGATTAVRTQRARTAPHVDGEVMNERIVVAPCRSDGPPRPRDAARVGVLRRIAAARLKHRGLDALIGDVLLISSELLTNALLHSGTTEITLNLAVRGGCLRITVVDGMPGRAERRKVDDEAETGRGLGLVEVLAAQSGGTWGTSEDGSATWCSLRVPVVGQRQ</sequence>
<name>A0ABN3THE8_9ACTN</name>